<keyword evidence="1" id="KW-0732">Signal</keyword>
<evidence type="ECO:0000313" key="3">
    <source>
        <dbReference type="Proteomes" id="UP000813444"/>
    </source>
</evidence>
<accession>A0A8K0WLK2</accession>
<feature type="chain" id="PRO_5035440118" evidence="1">
    <location>
        <begin position="21"/>
        <end position="214"/>
    </location>
</feature>
<proteinExistence type="predicted"/>
<keyword evidence="3" id="KW-1185">Reference proteome</keyword>
<organism evidence="2 3">
    <name type="scientific">Stachybotrys elegans</name>
    <dbReference type="NCBI Taxonomy" id="80388"/>
    <lineage>
        <taxon>Eukaryota</taxon>
        <taxon>Fungi</taxon>
        <taxon>Dikarya</taxon>
        <taxon>Ascomycota</taxon>
        <taxon>Pezizomycotina</taxon>
        <taxon>Sordariomycetes</taxon>
        <taxon>Hypocreomycetidae</taxon>
        <taxon>Hypocreales</taxon>
        <taxon>Stachybotryaceae</taxon>
        <taxon>Stachybotrys</taxon>
    </lineage>
</organism>
<gene>
    <name evidence="2" type="ORF">B0I35DRAFT_362055</name>
</gene>
<dbReference type="PANTHER" id="PTHR38049">
    <property type="entry name" value="RICIN B LECTIN DOMAIN-CONTAINING PROTEIN"/>
    <property type="match status" value="1"/>
</dbReference>
<dbReference type="PANTHER" id="PTHR38049:SF1">
    <property type="entry name" value="PROTEIN KINASE DOMAIN-CONTAINING PROTEIN"/>
    <property type="match status" value="1"/>
</dbReference>
<dbReference type="Proteomes" id="UP000813444">
    <property type="component" value="Unassembled WGS sequence"/>
</dbReference>
<name>A0A8K0WLK2_9HYPO</name>
<protein>
    <submittedName>
        <fullName evidence="2">Uncharacterized protein</fullName>
    </submittedName>
</protein>
<comment type="caution">
    <text evidence="2">The sequence shown here is derived from an EMBL/GenBank/DDBJ whole genome shotgun (WGS) entry which is preliminary data.</text>
</comment>
<reference evidence="2" key="1">
    <citation type="journal article" date="2021" name="Nat. Commun.">
        <title>Genetic determinants of endophytism in the Arabidopsis root mycobiome.</title>
        <authorList>
            <person name="Mesny F."/>
            <person name="Miyauchi S."/>
            <person name="Thiergart T."/>
            <person name="Pickel B."/>
            <person name="Atanasova L."/>
            <person name="Karlsson M."/>
            <person name="Huettel B."/>
            <person name="Barry K.W."/>
            <person name="Haridas S."/>
            <person name="Chen C."/>
            <person name="Bauer D."/>
            <person name="Andreopoulos W."/>
            <person name="Pangilinan J."/>
            <person name="LaButti K."/>
            <person name="Riley R."/>
            <person name="Lipzen A."/>
            <person name="Clum A."/>
            <person name="Drula E."/>
            <person name="Henrissat B."/>
            <person name="Kohler A."/>
            <person name="Grigoriev I.V."/>
            <person name="Martin F.M."/>
            <person name="Hacquard S."/>
        </authorList>
    </citation>
    <scope>NUCLEOTIDE SEQUENCE</scope>
    <source>
        <strain evidence="2">MPI-CAGE-CH-0235</strain>
    </source>
</reference>
<sequence>MVIGLLAITAIPTTIGVGQAISAQKKQNASVSKEQEKFYLVAMFNEAEDDDDYDDFQDAATCVLIDGKLYLNLPEHPVVGHKFCGWYFKYPSEEGHLGLVSMVSNDPPLLNWIYVDKDSHAVTYGGRKDTLGHVIGPWGWSDDERLLSLEGEDALFVAVKEEHQKDDGTVTARWAVYWDPEGEIEEREGEDRCQEVRLRRQMQLGMESRYVRDK</sequence>
<evidence type="ECO:0000313" key="2">
    <source>
        <dbReference type="EMBL" id="KAH7305569.1"/>
    </source>
</evidence>
<dbReference type="EMBL" id="JAGPNK010000018">
    <property type="protein sequence ID" value="KAH7305569.1"/>
    <property type="molecule type" value="Genomic_DNA"/>
</dbReference>
<feature type="signal peptide" evidence="1">
    <location>
        <begin position="1"/>
        <end position="20"/>
    </location>
</feature>
<dbReference type="AlphaFoldDB" id="A0A8K0WLK2"/>
<dbReference type="OrthoDB" id="3928002at2759"/>
<evidence type="ECO:0000256" key="1">
    <source>
        <dbReference type="SAM" id="SignalP"/>
    </source>
</evidence>